<sequence length="322" mass="34827">MSIPRRLWLCAALALAAHAPVHAQGAAFPQKTIKIVSPYAPGGSTDLLTRAAAELVGKKLGQAMIIESRPGAGTLIATRAVKAADADGYTLLLQSNGFVSNLHAFKDPGYAMADFKPVAVLGKSSYVLMISTKGPARDIKEFVDYAKGRNDLSYGTLGRGGRTHILAEEFALRAGFKWQDIPYKGGADGVNAVLGKHIDGYFASVALAHPHAQSSNLRLIGIASEVRSEFLPAVPTFKEAGIPQMTDDLWIALFARSDTPQPLLDTLREAFREVSASEEMKTVRQRIQMSTYTASLSEFETGMKAALVQTIQEFKQHNLPRQ</sequence>
<comment type="caution">
    <text evidence="3">The sequence shown here is derived from an EMBL/GenBank/DDBJ whole genome shotgun (WGS) entry which is preliminary data.</text>
</comment>
<dbReference type="SUPFAM" id="SSF53850">
    <property type="entry name" value="Periplasmic binding protein-like II"/>
    <property type="match status" value="1"/>
</dbReference>
<dbReference type="Proteomes" id="UP001549320">
    <property type="component" value="Unassembled WGS sequence"/>
</dbReference>
<comment type="similarity">
    <text evidence="1">Belongs to the UPF0065 (bug) family.</text>
</comment>
<accession>A0ABV2Q7Z2</accession>
<keyword evidence="3" id="KW-0675">Receptor</keyword>
<dbReference type="CDD" id="cd07012">
    <property type="entry name" value="PBP2_Bug_TTT"/>
    <property type="match status" value="1"/>
</dbReference>
<dbReference type="RefSeq" id="WP_354443285.1">
    <property type="nucleotide sequence ID" value="NZ_JBEPSH010000004.1"/>
</dbReference>
<name>A0ABV2Q7Z2_9BURK</name>
<organism evidence="3 4">
    <name type="scientific">Ottowia thiooxydans</name>
    <dbReference type="NCBI Taxonomy" id="219182"/>
    <lineage>
        <taxon>Bacteria</taxon>
        <taxon>Pseudomonadati</taxon>
        <taxon>Pseudomonadota</taxon>
        <taxon>Betaproteobacteria</taxon>
        <taxon>Burkholderiales</taxon>
        <taxon>Comamonadaceae</taxon>
        <taxon>Ottowia</taxon>
    </lineage>
</organism>
<dbReference type="Pfam" id="PF03401">
    <property type="entry name" value="TctC"/>
    <property type="match status" value="1"/>
</dbReference>
<feature type="signal peptide" evidence="2">
    <location>
        <begin position="1"/>
        <end position="23"/>
    </location>
</feature>
<dbReference type="Gene3D" id="3.40.190.150">
    <property type="entry name" value="Bordetella uptake gene, domain 1"/>
    <property type="match status" value="1"/>
</dbReference>
<proteinExistence type="inferred from homology"/>
<dbReference type="InterPro" id="IPR005064">
    <property type="entry name" value="BUG"/>
</dbReference>
<keyword evidence="2" id="KW-0732">Signal</keyword>
<gene>
    <name evidence="3" type="ORF">ABIE13_002255</name>
</gene>
<evidence type="ECO:0000256" key="1">
    <source>
        <dbReference type="ARBA" id="ARBA00006987"/>
    </source>
</evidence>
<dbReference type="PANTHER" id="PTHR42928">
    <property type="entry name" value="TRICARBOXYLATE-BINDING PROTEIN"/>
    <property type="match status" value="1"/>
</dbReference>
<dbReference type="PIRSF" id="PIRSF017082">
    <property type="entry name" value="YflP"/>
    <property type="match status" value="1"/>
</dbReference>
<dbReference type="PANTHER" id="PTHR42928:SF5">
    <property type="entry name" value="BLR1237 PROTEIN"/>
    <property type="match status" value="1"/>
</dbReference>
<dbReference type="InterPro" id="IPR042100">
    <property type="entry name" value="Bug_dom1"/>
</dbReference>
<reference evidence="3 4" key="1">
    <citation type="submission" date="2024-06" db="EMBL/GenBank/DDBJ databases">
        <title>Sorghum-associated microbial communities from plants grown in Nebraska, USA.</title>
        <authorList>
            <person name="Schachtman D."/>
        </authorList>
    </citation>
    <scope>NUCLEOTIDE SEQUENCE [LARGE SCALE GENOMIC DNA]</scope>
    <source>
        <strain evidence="3 4">2709</strain>
    </source>
</reference>
<dbReference type="Gene3D" id="3.40.190.10">
    <property type="entry name" value="Periplasmic binding protein-like II"/>
    <property type="match status" value="1"/>
</dbReference>
<evidence type="ECO:0000313" key="4">
    <source>
        <dbReference type="Proteomes" id="UP001549320"/>
    </source>
</evidence>
<protein>
    <submittedName>
        <fullName evidence="3">Tripartite-type tricarboxylate transporter receptor subunit TctC</fullName>
    </submittedName>
</protein>
<dbReference type="EMBL" id="JBEPSH010000004">
    <property type="protein sequence ID" value="MET4577144.1"/>
    <property type="molecule type" value="Genomic_DNA"/>
</dbReference>
<evidence type="ECO:0000313" key="3">
    <source>
        <dbReference type="EMBL" id="MET4577144.1"/>
    </source>
</evidence>
<keyword evidence="4" id="KW-1185">Reference proteome</keyword>
<evidence type="ECO:0000256" key="2">
    <source>
        <dbReference type="SAM" id="SignalP"/>
    </source>
</evidence>
<feature type="chain" id="PRO_5045689444" evidence="2">
    <location>
        <begin position="24"/>
        <end position="322"/>
    </location>
</feature>